<feature type="transmembrane region" description="Helical" evidence="2">
    <location>
        <begin position="31"/>
        <end position="50"/>
    </location>
</feature>
<dbReference type="InterPro" id="IPR006143">
    <property type="entry name" value="RND_pump_MFP"/>
</dbReference>
<keyword evidence="2" id="KW-0472">Membrane</keyword>
<dbReference type="Pfam" id="PF25954">
    <property type="entry name" value="Beta-barrel_RND_2"/>
    <property type="match status" value="1"/>
</dbReference>
<evidence type="ECO:0000259" key="3">
    <source>
        <dbReference type="Pfam" id="PF25876"/>
    </source>
</evidence>
<evidence type="ECO:0000313" key="6">
    <source>
        <dbReference type="Proteomes" id="UP000886602"/>
    </source>
</evidence>
<gene>
    <name evidence="5" type="ORF">IPJ48_03665</name>
</gene>
<feature type="domain" description="CusB-like beta-barrel" evidence="4">
    <location>
        <begin position="266"/>
        <end position="339"/>
    </location>
</feature>
<evidence type="ECO:0000256" key="2">
    <source>
        <dbReference type="SAM" id="Phobius"/>
    </source>
</evidence>
<dbReference type="GO" id="GO:1990281">
    <property type="term" value="C:efflux pump complex"/>
    <property type="evidence" value="ECO:0007669"/>
    <property type="project" value="TreeGrafter"/>
</dbReference>
<protein>
    <submittedName>
        <fullName evidence="5">Efflux RND transporter periplasmic adaptor subunit</fullName>
    </submittedName>
</protein>
<feature type="domain" description="Multidrug resistance protein MdtA-like alpha-helical hairpin" evidence="3">
    <location>
        <begin position="153"/>
        <end position="206"/>
    </location>
</feature>
<evidence type="ECO:0000256" key="1">
    <source>
        <dbReference type="ARBA" id="ARBA00009477"/>
    </source>
</evidence>
<accession>A0A9D7I7M4</accession>
<dbReference type="Pfam" id="PF25876">
    <property type="entry name" value="HH_MFP_RND"/>
    <property type="match status" value="1"/>
</dbReference>
<dbReference type="NCBIfam" id="TIGR01730">
    <property type="entry name" value="RND_mfp"/>
    <property type="match status" value="1"/>
</dbReference>
<dbReference type="PANTHER" id="PTHR30469">
    <property type="entry name" value="MULTIDRUG RESISTANCE PROTEIN MDTA"/>
    <property type="match status" value="1"/>
</dbReference>
<dbReference type="FunFam" id="2.40.30.170:FF:000010">
    <property type="entry name" value="Efflux RND transporter periplasmic adaptor subunit"/>
    <property type="match status" value="1"/>
</dbReference>
<evidence type="ECO:0000313" key="5">
    <source>
        <dbReference type="EMBL" id="MBK7422252.1"/>
    </source>
</evidence>
<dbReference type="Gene3D" id="2.40.50.100">
    <property type="match status" value="1"/>
</dbReference>
<dbReference type="Gene3D" id="2.40.420.20">
    <property type="match status" value="1"/>
</dbReference>
<dbReference type="SUPFAM" id="SSF111369">
    <property type="entry name" value="HlyD-like secretion proteins"/>
    <property type="match status" value="1"/>
</dbReference>
<evidence type="ECO:0000259" key="4">
    <source>
        <dbReference type="Pfam" id="PF25954"/>
    </source>
</evidence>
<keyword evidence="2" id="KW-0812">Transmembrane</keyword>
<dbReference type="PANTHER" id="PTHR30469:SF38">
    <property type="entry name" value="HLYD FAMILY SECRETION PROTEIN"/>
    <property type="match status" value="1"/>
</dbReference>
<dbReference type="AlphaFoldDB" id="A0A9D7I7M4"/>
<dbReference type="InterPro" id="IPR058792">
    <property type="entry name" value="Beta-barrel_RND_2"/>
</dbReference>
<organism evidence="5 6">
    <name type="scientific">Candidatus Propionivibrio dominans</name>
    <dbReference type="NCBI Taxonomy" id="2954373"/>
    <lineage>
        <taxon>Bacteria</taxon>
        <taxon>Pseudomonadati</taxon>
        <taxon>Pseudomonadota</taxon>
        <taxon>Betaproteobacteria</taxon>
        <taxon>Rhodocyclales</taxon>
        <taxon>Rhodocyclaceae</taxon>
        <taxon>Propionivibrio</taxon>
    </lineage>
</organism>
<dbReference type="Gene3D" id="2.40.30.170">
    <property type="match status" value="1"/>
</dbReference>
<dbReference type="EMBL" id="JADJNC010000005">
    <property type="protein sequence ID" value="MBK7422252.1"/>
    <property type="molecule type" value="Genomic_DNA"/>
</dbReference>
<sequence length="421" mass="44221">MNDASQTPATTPLSRLKIDRSAASPKGKRRWGRWLVLALGIAALGVFALIPRKAEVQVTSVLMTFPSQQYAELTASGYVVAQRRAAVASKATGRLLELRVREGSVVKAGDLIARLDASDVRAAIVAAQAGQRQSEAAVHQAEASLHQARIEQANAAAELRRNEALVARGFVSPQALDTVRTRADVAQAAVGSAQAAIATAQAAVAQSAAQVGVQRVNADYTEIRAPFDGVVLVKNANVGDIITPFSSAAGTQGAVVTMADMSTLEVEADVSESNLAKAAIGKPVEITLDALPDTRFRGAVVGIVPTVDRAKATVMTKIRFDKLDPRILPEMSAKVTILSQAATDADQKAVLAVNPRAIVERDGRKLVLRLKDDTVEAVDVVPGRKIGDNVEIAGALQSGERLVLSPSDKVQAGTRVTVTAK</sequence>
<dbReference type="GO" id="GO:0015562">
    <property type="term" value="F:efflux transmembrane transporter activity"/>
    <property type="evidence" value="ECO:0007669"/>
    <property type="project" value="TreeGrafter"/>
</dbReference>
<reference evidence="5" key="1">
    <citation type="submission" date="2020-10" db="EMBL/GenBank/DDBJ databases">
        <title>Connecting structure to function with the recovery of over 1000 high-quality activated sludge metagenome-assembled genomes encoding full-length rRNA genes using long-read sequencing.</title>
        <authorList>
            <person name="Singleton C.M."/>
            <person name="Petriglieri F."/>
            <person name="Kristensen J.M."/>
            <person name="Kirkegaard R.H."/>
            <person name="Michaelsen T.Y."/>
            <person name="Andersen M.H."/>
            <person name="Karst S.M."/>
            <person name="Dueholm M.S."/>
            <person name="Nielsen P.H."/>
            <person name="Albertsen M."/>
        </authorList>
    </citation>
    <scope>NUCLEOTIDE SEQUENCE</scope>
    <source>
        <strain evidence="5">EsbW_18-Q3-R4-48_MAXAC.044</strain>
    </source>
</reference>
<keyword evidence="2" id="KW-1133">Transmembrane helix</keyword>
<dbReference type="InterPro" id="IPR058624">
    <property type="entry name" value="MdtA-like_HH"/>
</dbReference>
<dbReference type="Gene3D" id="1.10.287.470">
    <property type="entry name" value="Helix hairpin bin"/>
    <property type="match status" value="1"/>
</dbReference>
<comment type="caution">
    <text evidence="5">The sequence shown here is derived from an EMBL/GenBank/DDBJ whole genome shotgun (WGS) entry which is preliminary data.</text>
</comment>
<name>A0A9D7I7M4_9RHOO</name>
<proteinExistence type="inferred from homology"/>
<comment type="similarity">
    <text evidence="1">Belongs to the membrane fusion protein (MFP) (TC 8.A.1) family.</text>
</comment>
<dbReference type="Proteomes" id="UP000886602">
    <property type="component" value="Unassembled WGS sequence"/>
</dbReference>